<dbReference type="SUPFAM" id="SSF53613">
    <property type="entry name" value="Ribokinase-like"/>
    <property type="match status" value="1"/>
</dbReference>
<evidence type="ECO:0000259" key="3">
    <source>
        <dbReference type="Pfam" id="PF00294"/>
    </source>
</evidence>
<name>A0ABW6BYK8_9BACT</name>
<organism evidence="4 5">
    <name type="scientific">Pontibacter toksunensis</name>
    <dbReference type="NCBI Taxonomy" id="1332631"/>
    <lineage>
        <taxon>Bacteria</taxon>
        <taxon>Pseudomonadati</taxon>
        <taxon>Bacteroidota</taxon>
        <taxon>Cytophagia</taxon>
        <taxon>Cytophagales</taxon>
        <taxon>Hymenobacteraceae</taxon>
        <taxon>Pontibacter</taxon>
    </lineage>
</organism>
<dbReference type="GO" id="GO:0016301">
    <property type="term" value="F:kinase activity"/>
    <property type="evidence" value="ECO:0007669"/>
    <property type="project" value="UniProtKB-KW"/>
</dbReference>
<evidence type="ECO:0000256" key="2">
    <source>
        <dbReference type="ARBA" id="ARBA00022777"/>
    </source>
</evidence>
<gene>
    <name evidence="4" type="ORF">ACFS7Z_19010</name>
</gene>
<dbReference type="Proteomes" id="UP001597641">
    <property type="component" value="Unassembled WGS sequence"/>
</dbReference>
<dbReference type="InterPro" id="IPR011913">
    <property type="entry name" value="RfaE_dom_I"/>
</dbReference>
<dbReference type="InterPro" id="IPR002173">
    <property type="entry name" value="Carboh/pur_kinase_PfkB_CS"/>
</dbReference>
<evidence type="ECO:0000313" key="4">
    <source>
        <dbReference type="EMBL" id="MFD3002470.1"/>
    </source>
</evidence>
<dbReference type="CDD" id="cd01172">
    <property type="entry name" value="RfaE_like"/>
    <property type="match status" value="1"/>
</dbReference>
<evidence type="ECO:0000256" key="1">
    <source>
        <dbReference type="ARBA" id="ARBA00022679"/>
    </source>
</evidence>
<protein>
    <submittedName>
        <fullName evidence="4">Bifunctional heptose 7-phosphate kinase/heptose 1-phosphate adenyltransferase</fullName>
    </submittedName>
</protein>
<keyword evidence="1" id="KW-0808">Transferase</keyword>
<keyword evidence="5" id="KW-1185">Reference proteome</keyword>
<sequence>MTQVSSLEALFKAFNGLQVLVVGDVMIDSYLWGKSTRISPEAPVPIVNVIKREKRLGGAANVALNIEAMGAIPLLCSVIGADQDGADYICLMEEKRLSTEGIVQSPERVTTIKHRIIAGGQQLLRVDSEIEHNLTGQEERLLEERYLKLLDKADVVIFEDYDKGVFSEQNIRRFLQLANERNIPSVIDPKKKNFLSYTGCTLFKPNLKELKEGLKVDFADEDLPAFEAAVAELQERLQVDQVLVTLSERGVFVADGEEKTYIEAHRRSISDVSGAGDTVISIAALCVALQTSKEFMAGLSNLGGGLVCEQVGVVPIDKSRLYEEAAHIRLFEKNEHRIVK</sequence>
<dbReference type="PANTHER" id="PTHR46969:SF1">
    <property type="entry name" value="BIFUNCTIONAL PROTEIN HLDE"/>
    <property type="match status" value="1"/>
</dbReference>
<proteinExistence type="predicted"/>
<dbReference type="InterPro" id="IPR029056">
    <property type="entry name" value="Ribokinase-like"/>
</dbReference>
<evidence type="ECO:0000313" key="5">
    <source>
        <dbReference type="Proteomes" id="UP001597641"/>
    </source>
</evidence>
<comment type="caution">
    <text evidence="4">The sequence shown here is derived from an EMBL/GenBank/DDBJ whole genome shotgun (WGS) entry which is preliminary data.</text>
</comment>
<dbReference type="RefSeq" id="WP_377487947.1">
    <property type="nucleotide sequence ID" value="NZ_JBHUOX010000017.1"/>
</dbReference>
<dbReference type="InterPro" id="IPR011611">
    <property type="entry name" value="PfkB_dom"/>
</dbReference>
<reference evidence="5" key="1">
    <citation type="journal article" date="2019" name="Int. J. Syst. Evol. Microbiol.">
        <title>The Global Catalogue of Microorganisms (GCM) 10K type strain sequencing project: providing services to taxonomists for standard genome sequencing and annotation.</title>
        <authorList>
            <consortium name="The Broad Institute Genomics Platform"/>
            <consortium name="The Broad Institute Genome Sequencing Center for Infectious Disease"/>
            <person name="Wu L."/>
            <person name="Ma J."/>
        </authorList>
    </citation>
    <scope>NUCLEOTIDE SEQUENCE [LARGE SCALE GENOMIC DNA]</scope>
    <source>
        <strain evidence="5">KCTC 23984</strain>
    </source>
</reference>
<dbReference type="PROSITE" id="PS00583">
    <property type="entry name" value="PFKB_KINASES_1"/>
    <property type="match status" value="1"/>
</dbReference>
<dbReference type="Gene3D" id="3.40.1190.20">
    <property type="match status" value="1"/>
</dbReference>
<dbReference type="PANTHER" id="PTHR46969">
    <property type="entry name" value="BIFUNCTIONAL PROTEIN HLDE"/>
    <property type="match status" value="1"/>
</dbReference>
<dbReference type="EMBL" id="JBHUOX010000017">
    <property type="protein sequence ID" value="MFD3002470.1"/>
    <property type="molecule type" value="Genomic_DNA"/>
</dbReference>
<feature type="domain" description="Carbohydrate kinase PfkB" evidence="3">
    <location>
        <begin position="18"/>
        <end position="313"/>
    </location>
</feature>
<accession>A0ABW6BYK8</accession>
<keyword evidence="2 4" id="KW-0418">Kinase</keyword>
<dbReference type="Pfam" id="PF00294">
    <property type="entry name" value="PfkB"/>
    <property type="match status" value="1"/>
</dbReference>